<evidence type="ECO:0000256" key="1">
    <source>
        <dbReference type="SAM" id="Phobius"/>
    </source>
</evidence>
<dbReference type="Proteomes" id="UP000524387">
    <property type="component" value="Unassembled WGS sequence"/>
</dbReference>
<evidence type="ECO:0000313" key="2">
    <source>
        <dbReference type="EMBL" id="EAG9354864.1"/>
    </source>
</evidence>
<keyword evidence="1" id="KW-1133">Transmembrane helix</keyword>
<comment type="caution">
    <text evidence="2">The sequence shown here is derived from an EMBL/GenBank/DDBJ whole genome shotgun (WGS) entry which is preliminary data.</text>
</comment>
<sequence>MFINNYLPYYIIYFDGKSIVQTLLHTSALSTIAAFAFAISSAPVYIFSNACIYTFTFSPANSPANTASSNLKLAVSE</sequence>
<protein>
    <submittedName>
        <fullName evidence="2">Uncharacterized protein</fullName>
    </submittedName>
</protein>
<reference evidence="2 3" key="1">
    <citation type="submission" date="2019-04" db="EMBL/GenBank/DDBJ databases">
        <authorList>
            <consortium name="GenomeTrakr network: Whole genome sequencing for foodborne pathogen traceback"/>
        </authorList>
    </citation>
    <scope>NUCLEOTIDE SEQUENCE [LARGE SCALE GENOMIC DNA]</scope>
    <source>
        <strain evidence="2 3">CFSAN072502</strain>
    </source>
</reference>
<proteinExistence type="predicted"/>
<feature type="transmembrane region" description="Helical" evidence="1">
    <location>
        <begin position="23"/>
        <end position="47"/>
    </location>
</feature>
<dbReference type="RefSeq" id="WP_141009115.1">
    <property type="nucleotide sequence ID" value="NZ_CP090057.1"/>
</dbReference>
<name>A0A823ITX9_LISMN</name>
<evidence type="ECO:0000313" key="3">
    <source>
        <dbReference type="Proteomes" id="UP000524387"/>
    </source>
</evidence>
<keyword evidence="1" id="KW-0812">Transmembrane</keyword>
<dbReference type="EMBL" id="AABEKN010000006">
    <property type="protein sequence ID" value="EAG9354864.1"/>
    <property type="molecule type" value="Genomic_DNA"/>
</dbReference>
<accession>A0A823ITX9</accession>
<dbReference type="AlphaFoldDB" id="A0A823ITX9"/>
<organism evidence="2 3">
    <name type="scientific">Listeria monocytogenes</name>
    <dbReference type="NCBI Taxonomy" id="1639"/>
    <lineage>
        <taxon>Bacteria</taxon>
        <taxon>Bacillati</taxon>
        <taxon>Bacillota</taxon>
        <taxon>Bacilli</taxon>
        <taxon>Bacillales</taxon>
        <taxon>Listeriaceae</taxon>
        <taxon>Listeria</taxon>
    </lineage>
</organism>
<gene>
    <name evidence="2" type="ORF">CW895_13785</name>
</gene>
<keyword evidence="1" id="KW-0472">Membrane</keyword>